<organism evidence="3">
    <name type="scientific">Hanusia phi</name>
    <dbReference type="NCBI Taxonomy" id="3032"/>
    <lineage>
        <taxon>Eukaryota</taxon>
        <taxon>Cryptophyceae</taxon>
        <taxon>Pyrenomonadales</taxon>
        <taxon>Geminigeraceae</taxon>
        <taxon>Hanusia</taxon>
    </lineage>
</organism>
<evidence type="ECO:0000259" key="2">
    <source>
        <dbReference type="SMART" id="SM00233"/>
    </source>
</evidence>
<evidence type="ECO:0000313" key="3">
    <source>
        <dbReference type="EMBL" id="CAD8494324.1"/>
    </source>
</evidence>
<gene>
    <name evidence="3" type="ORF">HPHI1048_LOCUS16054</name>
</gene>
<proteinExistence type="predicted"/>
<protein>
    <recommendedName>
        <fullName evidence="2">PH domain-containing protein</fullName>
    </recommendedName>
</protein>
<feature type="domain" description="PH" evidence="2">
    <location>
        <begin position="126"/>
        <end position="229"/>
    </location>
</feature>
<feature type="compositionally biased region" description="Polar residues" evidence="1">
    <location>
        <begin position="72"/>
        <end position="88"/>
    </location>
</feature>
<dbReference type="SUPFAM" id="SSF50729">
    <property type="entry name" value="PH domain-like"/>
    <property type="match status" value="1"/>
</dbReference>
<dbReference type="EMBL" id="HBEO01023818">
    <property type="protein sequence ID" value="CAD8494324.1"/>
    <property type="molecule type" value="Transcribed_RNA"/>
</dbReference>
<evidence type="ECO:0000256" key="1">
    <source>
        <dbReference type="SAM" id="MobiDB-lite"/>
    </source>
</evidence>
<feature type="compositionally biased region" description="Polar residues" evidence="1">
    <location>
        <begin position="30"/>
        <end position="39"/>
    </location>
</feature>
<feature type="compositionally biased region" description="Basic and acidic residues" evidence="1">
    <location>
        <begin position="252"/>
        <end position="264"/>
    </location>
</feature>
<sequence>MSQTKANRIMSNEDPDVAAMRIMIQNSFLGYKSPNTSPQRYRPFLTTPPNRPSTSKPRIEQERPSLPEITDGHQSASQGKSPATSPRNTVDMKIQERKAALRSEGSAPFRSLPNLHPADHDATRQHEIRGHLELRESPNSPSGMQVLCVVNVKGVMSIFAGNDFTREIGMFRLRDTVIKTSEKHGTMFILSTEEGGSKEVCDSSIHFFCKSENRRDNWVAALSDAGARMRGGSFRVKKDVPPVAPPAGPVPVKKDMGKSQDGPRSRSPTVKEYM</sequence>
<feature type="region of interest" description="Disordered" evidence="1">
    <location>
        <begin position="30"/>
        <end position="120"/>
    </location>
</feature>
<name>A0A7S0EUF8_9CRYP</name>
<dbReference type="SMART" id="SM00233">
    <property type="entry name" value="PH"/>
    <property type="match status" value="1"/>
</dbReference>
<reference evidence="3" key="1">
    <citation type="submission" date="2021-01" db="EMBL/GenBank/DDBJ databases">
        <authorList>
            <person name="Corre E."/>
            <person name="Pelletier E."/>
            <person name="Niang G."/>
            <person name="Scheremetjew M."/>
            <person name="Finn R."/>
            <person name="Kale V."/>
            <person name="Holt S."/>
            <person name="Cochrane G."/>
            <person name="Meng A."/>
            <person name="Brown T."/>
            <person name="Cohen L."/>
        </authorList>
    </citation>
    <scope>NUCLEOTIDE SEQUENCE</scope>
    <source>
        <strain evidence="3">CCMP325</strain>
    </source>
</reference>
<accession>A0A7S0EUF8</accession>
<dbReference type="AlphaFoldDB" id="A0A7S0EUF8"/>
<dbReference type="InterPro" id="IPR001849">
    <property type="entry name" value="PH_domain"/>
</dbReference>
<feature type="region of interest" description="Disordered" evidence="1">
    <location>
        <begin position="233"/>
        <end position="274"/>
    </location>
</feature>